<accession>X1UVH9</accession>
<dbReference type="EMBL" id="BARW01035587">
    <property type="protein sequence ID" value="GAJ21459.1"/>
    <property type="molecule type" value="Genomic_DNA"/>
</dbReference>
<gene>
    <name evidence="1" type="ORF">S12H4_55467</name>
</gene>
<reference evidence="1" key="1">
    <citation type="journal article" date="2014" name="Front. Microbiol.">
        <title>High frequency of phylogenetically diverse reductive dehalogenase-homologous genes in deep subseafloor sedimentary metagenomes.</title>
        <authorList>
            <person name="Kawai M."/>
            <person name="Futagami T."/>
            <person name="Toyoda A."/>
            <person name="Takaki Y."/>
            <person name="Nishi S."/>
            <person name="Hori S."/>
            <person name="Arai W."/>
            <person name="Tsubouchi T."/>
            <person name="Morono Y."/>
            <person name="Uchiyama I."/>
            <person name="Ito T."/>
            <person name="Fujiyama A."/>
            <person name="Inagaki F."/>
            <person name="Takami H."/>
        </authorList>
    </citation>
    <scope>NUCLEOTIDE SEQUENCE</scope>
    <source>
        <strain evidence="1">Expedition CK06-06</strain>
    </source>
</reference>
<comment type="caution">
    <text evidence="1">The sequence shown here is derived from an EMBL/GenBank/DDBJ whole genome shotgun (WGS) entry which is preliminary data.</text>
</comment>
<dbReference type="AlphaFoldDB" id="X1UVH9"/>
<organism evidence="1">
    <name type="scientific">marine sediment metagenome</name>
    <dbReference type="NCBI Taxonomy" id="412755"/>
    <lineage>
        <taxon>unclassified sequences</taxon>
        <taxon>metagenomes</taxon>
        <taxon>ecological metagenomes</taxon>
    </lineage>
</organism>
<sequence length="49" mass="5981">MYRGALNNERELPKCYGFHEHYDPDSIDFGSYCIDFHPSKVWYSTRYDR</sequence>
<proteinExistence type="predicted"/>
<evidence type="ECO:0000313" key="1">
    <source>
        <dbReference type="EMBL" id="GAJ21459.1"/>
    </source>
</evidence>
<name>X1UVH9_9ZZZZ</name>
<protein>
    <submittedName>
        <fullName evidence="1">Uncharacterized protein</fullName>
    </submittedName>
</protein>